<evidence type="ECO:0000256" key="4">
    <source>
        <dbReference type="ARBA" id="ARBA00020726"/>
    </source>
</evidence>
<protein>
    <recommendedName>
        <fullName evidence="4">Mitochondrial import inner membrane translocase subunit TIM21</fullName>
    </recommendedName>
    <alternativeName>
        <fullName evidence="3">Mitochondrial import inner membrane translocase subunit Tim21</fullName>
    </alternativeName>
</protein>
<dbReference type="Pfam" id="PF08294">
    <property type="entry name" value="TIM21"/>
    <property type="match status" value="1"/>
</dbReference>
<feature type="region of interest" description="Disordered" evidence="10">
    <location>
        <begin position="44"/>
        <end position="70"/>
    </location>
</feature>
<dbReference type="InterPro" id="IPR013261">
    <property type="entry name" value="Tim21"/>
</dbReference>
<sequence>MRNIHAVRVCRAPFLHASFKPTTATQQHLQQYSTTRLGRIDLNAKQGSGSASSNSSNSANTHAKQPMPKKESIWKKIWDGTISTGYLGVILAGVGAGGLAISYVVSDFIEGYHAEKLFDDAFEKVQRHPQVVDMVGMPMRGHGGKGPRGGETKVTRTIYKDDQGGDKMVVMYFALEGPNGKGTVYVNQVKNSETDEYEYNVLSADVQRHGMRSAKRIRYWALTKPLDGFAFLEGGSVSLSVSSFTATIPTALRPPTPMNETEASLPPSSYLQFATCDQSRFTFSENNDQPSISKFFCRRMNSAFGCAVTPFSYYLNGGDAMTATVRINSTGIYDSFIIACTNPASPSISFSYDFSATNPGPNYVRYLGSFEIQALYIDLVFLCLWILVLFGWIFAWLRNMNMRNKLHTSLTSIPVTKTAWFAYKTVRYFLVGSGVVATTSVEHARILFHVKNSVVFLNDFAMIACFAVMAKGWGVLRFHMSPLEKRSLLGAAFLYSLTGVLCSYKIEFMFSFWTFGIAVFYYLFWTANVHIQNSIKYCTTLKVKLESIRTSGVNSIGIPAGMSATGLRSRRQESVPAAPAAAVVVVPPAQNDVPVAANTGGMQAEVVDTGTASFFQFARQEIAEWVREASWELVFPKQPEFPRDIFSNRVAGVGEEWKLLWAMEAKLWMVKSANNIIVFYAFCIFLDKAIQFLNQNVIPFYPTYPNLYGLLGFLWIAYVYRLRQPEQVIVVPAWILANREKMGETVSIDSDGSGDRRRAMLIQDLRRWKPMSPRLDRVLNALGRSRS</sequence>
<feature type="transmembrane region" description="Helical" evidence="11">
    <location>
        <begin position="700"/>
        <end position="720"/>
    </location>
</feature>
<feature type="transmembrane region" description="Helical" evidence="11">
    <location>
        <begin position="512"/>
        <end position="531"/>
    </location>
</feature>
<evidence type="ECO:0000256" key="10">
    <source>
        <dbReference type="SAM" id="MobiDB-lite"/>
    </source>
</evidence>
<keyword evidence="9 11" id="KW-0472">Membrane</keyword>
<dbReference type="EMBL" id="QEAP01000262">
    <property type="protein sequence ID" value="TPX71035.1"/>
    <property type="molecule type" value="Genomic_DNA"/>
</dbReference>
<proteinExistence type="inferred from homology"/>
<name>A0A507F5S2_9FUNG</name>
<dbReference type="GO" id="GO:0005744">
    <property type="term" value="C:TIM23 mitochondrial import inner membrane translocase complex"/>
    <property type="evidence" value="ECO:0007669"/>
    <property type="project" value="InterPro"/>
</dbReference>
<dbReference type="Gene3D" id="3.10.450.320">
    <property type="entry name" value="Mitochondrial import inner membrane translocase subunit Tim21"/>
    <property type="match status" value="1"/>
</dbReference>
<feature type="compositionally biased region" description="Low complexity" evidence="10">
    <location>
        <begin position="47"/>
        <end position="60"/>
    </location>
</feature>
<organism evidence="12 13">
    <name type="scientific">Chytriomyces confervae</name>
    <dbReference type="NCBI Taxonomy" id="246404"/>
    <lineage>
        <taxon>Eukaryota</taxon>
        <taxon>Fungi</taxon>
        <taxon>Fungi incertae sedis</taxon>
        <taxon>Chytridiomycota</taxon>
        <taxon>Chytridiomycota incertae sedis</taxon>
        <taxon>Chytridiomycetes</taxon>
        <taxon>Chytridiales</taxon>
        <taxon>Chytriomycetaceae</taxon>
        <taxon>Chytriomyces</taxon>
    </lineage>
</organism>
<evidence type="ECO:0000256" key="2">
    <source>
        <dbReference type="ARBA" id="ARBA00010867"/>
    </source>
</evidence>
<evidence type="ECO:0000256" key="7">
    <source>
        <dbReference type="ARBA" id="ARBA00022989"/>
    </source>
</evidence>
<dbReference type="Proteomes" id="UP000320333">
    <property type="component" value="Unassembled WGS sequence"/>
</dbReference>
<feature type="transmembrane region" description="Helical" evidence="11">
    <location>
        <begin position="454"/>
        <end position="476"/>
    </location>
</feature>
<dbReference type="OrthoDB" id="2156039at2759"/>
<evidence type="ECO:0000313" key="12">
    <source>
        <dbReference type="EMBL" id="TPX71035.1"/>
    </source>
</evidence>
<keyword evidence="6" id="KW-0809">Transit peptide</keyword>
<evidence type="ECO:0000256" key="8">
    <source>
        <dbReference type="ARBA" id="ARBA00023128"/>
    </source>
</evidence>
<evidence type="ECO:0000256" key="6">
    <source>
        <dbReference type="ARBA" id="ARBA00022946"/>
    </source>
</evidence>
<dbReference type="PANTHER" id="PTHR13032">
    <property type="entry name" value="MITOCHONDRIAL IMPORT INNER MEMBRANE TRANSLOCASE SUBUNIT TIM21"/>
    <property type="match status" value="1"/>
</dbReference>
<dbReference type="AlphaFoldDB" id="A0A507F5S2"/>
<evidence type="ECO:0000256" key="1">
    <source>
        <dbReference type="ARBA" id="ARBA00004304"/>
    </source>
</evidence>
<feature type="transmembrane region" description="Helical" evidence="11">
    <location>
        <begin position="676"/>
        <end position="694"/>
    </location>
</feature>
<feature type="transmembrane region" description="Helical" evidence="11">
    <location>
        <begin position="375"/>
        <end position="397"/>
    </location>
</feature>
<dbReference type="InterPro" id="IPR038552">
    <property type="entry name" value="Tim21_IMS_sf"/>
</dbReference>
<keyword evidence="13" id="KW-1185">Reference proteome</keyword>
<evidence type="ECO:0000256" key="3">
    <source>
        <dbReference type="ARBA" id="ARBA00020213"/>
    </source>
</evidence>
<evidence type="ECO:0000256" key="11">
    <source>
        <dbReference type="SAM" id="Phobius"/>
    </source>
</evidence>
<dbReference type="GO" id="GO:0030150">
    <property type="term" value="P:protein import into mitochondrial matrix"/>
    <property type="evidence" value="ECO:0007669"/>
    <property type="project" value="InterPro"/>
</dbReference>
<comment type="caution">
    <text evidence="12">The sequence shown here is derived from an EMBL/GenBank/DDBJ whole genome shotgun (WGS) entry which is preliminary data.</text>
</comment>
<gene>
    <name evidence="12" type="ORF">CcCBS67573_g06308</name>
</gene>
<keyword evidence="7 11" id="KW-1133">Transmembrane helix</keyword>
<accession>A0A507F5S2</accession>
<keyword evidence="5 11" id="KW-0812">Transmembrane</keyword>
<comment type="similarity">
    <text evidence="2">Belongs to the TIM21 family.</text>
</comment>
<dbReference type="STRING" id="246404.A0A507F5S2"/>
<evidence type="ECO:0000313" key="13">
    <source>
        <dbReference type="Proteomes" id="UP000320333"/>
    </source>
</evidence>
<dbReference type="PANTHER" id="PTHR13032:SF6">
    <property type="entry name" value="MITOCHONDRIAL IMPORT INNER MEMBRANE TRANSLOCASE SUBUNIT TIM21"/>
    <property type="match status" value="1"/>
</dbReference>
<evidence type="ECO:0000256" key="9">
    <source>
        <dbReference type="ARBA" id="ARBA00023136"/>
    </source>
</evidence>
<keyword evidence="8" id="KW-0496">Mitochondrion</keyword>
<reference evidence="12 13" key="1">
    <citation type="journal article" date="2019" name="Sci. Rep.">
        <title>Comparative genomics of chytrid fungi reveal insights into the obligate biotrophic and pathogenic lifestyle of Synchytrium endobioticum.</title>
        <authorList>
            <person name="van de Vossenberg B.T.L.H."/>
            <person name="Warris S."/>
            <person name="Nguyen H.D.T."/>
            <person name="van Gent-Pelzer M.P.E."/>
            <person name="Joly D.L."/>
            <person name="van de Geest H.C."/>
            <person name="Bonants P.J.M."/>
            <person name="Smith D.S."/>
            <person name="Levesque C.A."/>
            <person name="van der Lee T.A.J."/>
        </authorList>
    </citation>
    <scope>NUCLEOTIDE SEQUENCE [LARGE SCALE GENOMIC DNA]</scope>
    <source>
        <strain evidence="12 13">CBS 675.73</strain>
    </source>
</reference>
<comment type="subcellular location">
    <subcellularLocation>
        <location evidence="1">Mitochondrion membrane</location>
        <topology evidence="1">Single-pass membrane protein</topology>
    </subcellularLocation>
</comment>
<evidence type="ECO:0000256" key="5">
    <source>
        <dbReference type="ARBA" id="ARBA00022692"/>
    </source>
</evidence>